<gene>
    <name evidence="1" type="ORF">CEXT_456851</name>
</gene>
<comment type="caution">
    <text evidence="1">The sequence shown here is derived from an EMBL/GenBank/DDBJ whole genome shotgun (WGS) entry which is preliminary data.</text>
</comment>
<dbReference type="Proteomes" id="UP001054945">
    <property type="component" value="Unassembled WGS sequence"/>
</dbReference>
<evidence type="ECO:0000313" key="1">
    <source>
        <dbReference type="EMBL" id="GIY21646.1"/>
    </source>
</evidence>
<organism evidence="1 2">
    <name type="scientific">Caerostris extrusa</name>
    <name type="common">Bark spider</name>
    <name type="synonym">Caerostris bankana</name>
    <dbReference type="NCBI Taxonomy" id="172846"/>
    <lineage>
        <taxon>Eukaryota</taxon>
        <taxon>Metazoa</taxon>
        <taxon>Ecdysozoa</taxon>
        <taxon>Arthropoda</taxon>
        <taxon>Chelicerata</taxon>
        <taxon>Arachnida</taxon>
        <taxon>Araneae</taxon>
        <taxon>Araneomorphae</taxon>
        <taxon>Entelegynae</taxon>
        <taxon>Araneoidea</taxon>
        <taxon>Araneidae</taxon>
        <taxon>Caerostris</taxon>
    </lineage>
</organism>
<proteinExistence type="predicted"/>
<keyword evidence="2" id="KW-1185">Reference proteome</keyword>
<dbReference type="AlphaFoldDB" id="A0AAV4RLA2"/>
<sequence>MGEGVVGKRNGSSTVVCREGYALLRSEVKGEILECSSSVPLIGIFALPRMAAPKTAHWMSKQGNPTRWNALCNRRCRGYEIQVFAYCECVCQQSEEALP</sequence>
<protein>
    <submittedName>
        <fullName evidence="1">Uncharacterized protein</fullName>
    </submittedName>
</protein>
<reference evidence="1 2" key="1">
    <citation type="submission" date="2021-06" db="EMBL/GenBank/DDBJ databases">
        <title>Caerostris extrusa draft genome.</title>
        <authorList>
            <person name="Kono N."/>
            <person name="Arakawa K."/>
        </authorList>
    </citation>
    <scope>NUCLEOTIDE SEQUENCE [LARGE SCALE GENOMIC DNA]</scope>
</reference>
<evidence type="ECO:0000313" key="2">
    <source>
        <dbReference type="Proteomes" id="UP001054945"/>
    </source>
</evidence>
<accession>A0AAV4RLA2</accession>
<dbReference type="EMBL" id="BPLR01008043">
    <property type="protein sequence ID" value="GIY21646.1"/>
    <property type="molecule type" value="Genomic_DNA"/>
</dbReference>
<name>A0AAV4RLA2_CAEEX</name>